<dbReference type="SMART" id="SM00225">
    <property type="entry name" value="BTB"/>
    <property type="match status" value="1"/>
</dbReference>
<keyword evidence="5" id="KW-1185">Reference proteome</keyword>
<gene>
    <name evidence="4" type="ORF">GQ55_6G259400</name>
</gene>
<dbReference type="Gramene" id="PUZ52302">
    <property type="protein sequence ID" value="PUZ52302"/>
    <property type="gene ID" value="GQ55_6G259400"/>
</dbReference>
<dbReference type="PROSITE" id="PS50097">
    <property type="entry name" value="BTB"/>
    <property type="match status" value="1"/>
</dbReference>
<evidence type="ECO:0000256" key="1">
    <source>
        <dbReference type="ARBA" id="ARBA00004906"/>
    </source>
</evidence>
<dbReference type="Pfam" id="PF00651">
    <property type="entry name" value="BTB"/>
    <property type="match status" value="1"/>
</dbReference>
<dbReference type="Pfam" id="PF24570">
    <property type="entry name" value="BACK_BPM_SPOP"/>
    <property type="match status" value="1"/>
</dbReference>
<reference evidence="4 5" key="1">
    <citation type="submission" date="2018-04" db="EMBL/GenBank/DDBJ databases">
        <title>WGS assembly of Panicum hallii var. hallii HAL2.</title>
        <authorList>
            <person name="Lovell J."/>
            <person name="Jenkins J."/>
            <person name="Lowry D."/>
            <person name="Mamidi S."/>
            <person name="Sreedasyam A."/>
            <person name="Weng X."/>
            <person name="Barry K."/>
            <person name="Bonette J."/>
            <person name="Campitelli B."/>
            <person name="Daum C."/>
            <person name="Gordon S."/>
            <person name="Gould B."/>
            <person name="Lipzen A."/>
            <person name="MacQueen A."/>
            <person name="Palacio-Mejia J."/>
            <person name="Plott C."/>
            <person name="Shakirov E."/>
            <person name="Shu S."/>
            <person name="Yoshinaga Y."/>
            <person name="Zane M."/>
            <person name="Rokhsar D."/>
            <person name="Grimwood J."/>
            <person name="Schmutz J."/>
            <person name="Juenger T."/>
        </authorList>
    </citation>
    <scope>NUCLEOTIDE SEQUENCE [LARGE SCALE GENOMIC DNA]</scope>
    <source>
        <strain evidence="5">cv. HAL2</strain>
    </source>
</reference>
<dbReference type="InterPro" id="IPR002083">
    <property type="entry name" value="MATH/TRAF_dom"/>
</dbReference>
<comment type="pathway">
    <text evidence="1">Protein modification; protein ubiquitination.</text>
</comment>
<protein>
    <recommendedName>
        <fullName evidence="3">BTB domain-containing protein</fullName>
    </recommendedName>
</protein>
<dbReference type="Proteomes" id="UP000244336">
    <property type="component" value="Chromosome 6"/>
</dbReference>
<evidence type="ECO:0000313" key="5">
    <source>
        <dbReference type="Proteomes" id="UP000244336"/>
    </source>
</evidence>
<accession>A0A2T7D9N8</accession>
<dbReference type="InterPro" id="IPR008974">
    <property type="entry name" value="TRAF-like"/>
</dbReference>
<dbReference type="AlphaFoldDB" id="A0A2T7D9N8"/>
<dbReference type="InterPro" id="IPR056423">
    <property type="entry name" value="BACK_BPM_SPOP"/>
</dbReference>
<evidence type="ECO:0000313" key="4">
    <source>
        <dbReference type="EMBL" id="PUZ52302.1"/>
    </source>
</evidence>
<dbReference type="EMBL" id="CM009754">
    <property type="protein sequence ID" value="PUZ52302.1"/>
    <property type="molecule type" value="Genomic_DNA"/>
</dbReference>
<proteinExistence type="inferred from homology"/>
<dbReference type="InterPro" id="IPR011333">
    <property type="entry name" value="SKP1/BTB/POZ_sf"/>
</dbReference>
<dbReference type="Gene3D" id="2.60.210.10">
    <property type="entry name" value="Apoptosis, Tumor Necrosis Factor Receptor Associated Protein 2, Chain A"/>
    <property type="match status" value="1"/>
</dbReference>
<organism evidence="4 5">
    <name type="scientific">Panicum hallii var. hallii</name>
    <dbReference type="NCBI Taxonomy" id="1504633"/>
    <lineage>
        <taxon>Eukaryota</taxon>
        <taxon>Viridiplantae</taxon>
        <taxon>Streptophyta</taxon>
        <taxon>Embryophyta</taxon>
        <taxon>Tracheophyta</taxon>
        <taxon>Spermatophyta</taxon>
        <taxon>Magnoliopsida</taxon>
        <taxon>Liliopsida</taxon>
        <taxon>Poales</taxon>
        <taxon>Poaceae</taxon>
        <taxon>PACMAD clade</taxon>
        <taxon>Panicoideae</taxon>
        <taxon>Panicodae</taxon>
        <taxon>Paniceae</taxon>
        <taxon>Panicinae</taxon>
        <taxon>Panicum</taxon>
        <taxon>Panicum sect. Panicum</taxon>
    </lineage>
</organism>
<dbReference type="SUPFAM" id="SSF49599">
    <property type="entry name" value="TRAF domain-like"/>
    <property type="match status" value="1"/>
</dbReference>
<feature type="domain" description="BTB" evidence="3">
    <location>
        <begin position="133"/>
        <end position="189"/>
    </location>
</feature>
<sequence>MMDARFLELKFDYTKIIKDLTVNPLLVSKSEKAKAIFEAFMMDKNGKPSSCHAGSRSLLVYPQKDYKGWGWHQFVKWSDLETLHATDGLVTIVCGVILLDDDDDPLDAPPSDMGSHLSRLLDCADGSDVSFVVKAHRAVLAARSPVIKAKLLGAMADAKMPSITMHDISAATFKAMLRFMYTDALPADDELGGSPLIKVFQDLLAMADRKLWENMATDNVGSTLACAETYNCPELKRKCIAFVAKDENLKKTVLTDRGGPAVGI</sequence>
<dbReference type="InterPro" id="IPR045005">
    <property type="entry name" value="BPM1-6"/>
</dbReference>
<dbReference type="PANTHER" id="PTHR26379">
    <property type="entry name" value="BTB/POZ AND MATH DOMAIN-CONTAINING PROTEIN 1"/>
    <property type="match status" value="1"/>
</dbReference>
<dbReference type="Gene3D" id="3.30.710.10">
    <property type="entry name" value="Potassium Channel Kv1.1, Chain A"/>
    <property type="match status" value="1"/>
</dbReference>
<name>A0A2T7D9N8_9POAL</name>
<dbReference type="OrthoDB" id="598013at2759"/>
<comment type="similarity">
    <text evidence="2">Belongs to the Tdpoz family.</text>
</comment>
<evidence type="ECO:0000259" key="3">
    <source>
        <dbReference type="PROSITE" id="PS50097"/>
    </source>
</evidence>
<dbReference type="InterPro" id="IPR000210">
    <property type="entry name" value="BTB/POZ_dom"/>
</dbReference>
<dbReference type="PANTHER" id="PTHR26379:SF287">
    <property type="entry name" value="BTB DOMAIN-CONTAINING PROTEIN"/>
    <property type="match status" value="1"/>
</dbReference>
<evidence type="ECO:0000256" key="2">
    <source>
        <dbReference type="ARBA" id="ARBA00010846"/>
    </source>
</evidence>
<dbReference type="GO" id="GO:0016567">
    <property type="term" value="P:protein ubiquitination"/>
    <property type="evidence" value="ECO:0007669"/>
    <property type="project" value="InterPro"/>
</dbReference>
<dbReference type="CDD" id="cd00121">
    <property type="entry name" value="MATH"/>
    <property type="match status" value="1"/>
</dbReference>
<dbReference type="SUPFAM" id="SSF54695">
    <property type="entry name" value="POZ domain"/>
    <property type="match status" value="1"/>
</dbReference>